<accession>A0ABS3SL47</accession>
<dbReference type="PANTHER" id="PTHR35569:SF1">
    <property type="entry name" value="CYANAMIDE HYDRATASE DDI2-RELATED"/>
    <property type="match status" value="1"/>
</dbReference>
<evidence type="ECO:0000313" key="2">
    <source>
        <dbReference type="EMBL" id="MBO3086471.1"/>
    </source>
</evidence>
<dbReference type="InterPro" id="IPR006674">
    <property type="entry name" value="HD_domain"/>
</dbReference>
<evidence type="ECO:0000313" key="3">
    <source>
        <dbReference type="Proteomes" id="UP000678317"/>
    </source>
</evidence>
<dbReference type="Pfam" id="PF01966">
    <property type="entry name" value="HD"/>
    <property type="match status" value="1"/>
</dbReference>
<organism evidence="2 3">
    <name type="scientific">Cellulomonas fengjieae</name>
    <dbReference type="NCBI Taxonomy" id="2819978"/>
    <lineage>
        <taxon>Bacteria</taxon>
        <taxon>Bacillati</taxon>
        <taxon>Actinomycetota</taxon>
        <taxon>Actinomycetes</taxon>
        <taxon>Micrococcales</taxon>
        <taxon>Cellulomonadaceae</taxon>
        <taxon>Cellulomonas</taxon>
    </lineage>
</organism>
<dbReference type="InterPro" id="IPR003607">
    <property type="entry name" value="HD/PDEase_dom"/>
</dbReference>
<dbReference type="CDD" id="cd00077">
    <property type="entry name" value="HDc"/>
    <property type="match status" value="1"/>
</dbReference>
<evidence type="ECO:0000259" key="1">
    <source>
        <dbReference type="SMART" id="SM00471"/>
    </source>
</evidence>
<dbReference type="EMBL" id="JAGFBM010000010">
    <property type="protein sequence ID" value="MBO3086471.1"/>
    <property type="molecule type" value="Genomic_DNA"/>
</dbReference>
<proteinExistence type="predicted"/>
<dbReference type="SMART" id="SM00471">
    <property type="entry name" value="HDc"/>
    <property type="match status" value="1"/>
</dbReference>
<name>A0ABS3SL47_9CELL</name>
<protein>
    <submittedName>
        <fullName evidence="2">HD domain-containing protein</fullName>
    </submittedName>
</protein>
<dbReference type="Proteomes" id="UP000678317">
    <property type="component" value="Unassembled WGS sequence"/>
</dbReference>
<keyword evidence="3" id="KW-1185">Reference proteome</keyword>
<dbReference type="PANTHER" id="PTHR35569">
    <property type="entry name" value="CYANAMIDE HYDRATASE DDI2-RELATED"/>
    <property type="match status" value="1"/>
</dbReference>
<reference evidence="2 3" key="1">
    <citation type="submission" date="2021-03" db="EMBL/GenBank/DDBJ databases">
        <title>novel species in genus Cellulomonas.</title>
        <authorList>
            <person name="Zhang G."/>
        </authorList>
    </citation>
    <scope>NUCLEOTIDE SEQUENCE [LARGE SCALE GENOMIC DNA]</scope>
    <source>
        <strain evidence="3">zg-ZUI188</strain>
    </source>
</reference>
<dbReference type="Gene3D" id="1.10.3210.10">
    <property type="entry name" value="Hypothetical protein af1432"/>
    <property type="match status" value="1"/>
</dbReference>
<sequence>MTELPRPRTAVAQAAVEVGRAYYPPALFNHCLRSYHFAADAGRRLGLDVDDELLFVAALLHDIGLVAVFDSATEPFEISGGHLAEVFTWGAGWPEARRRRAGEVIVRHMEDDVDPAVDPEGHLLEIATGLDVSGRNSKQWPRSTLVEVLHRYPRLDLTDVFAGCFDEQARRKPDSLAAGFVRSGIRARLETNPLNDVQVLGDRSA</sequence>
<comment type="caution">
    <text evidence="2">The sequence shown here is derived from an EMBL/GenBank/DDBJ whole genome shotgun (WGS) entry which is preliminary data.</text>
</comment>
<feature type="domain" description="HD/PDEase" evidence="1">
    <location>
        <begin position="23"/>
        <end position="142"/>
    </location>
</feature>
<dbReference type="SUPFAM" id="SSF109604">
    <property type="entry name" value="HD-domain/PDEase-like"/>
    <property type="match status" value="1"/>
</dbReference>
<gene>
    <name evidence="2" type="ORF">J4035_17640</name>
</gene>
<dbReference type="RefSeq" id="WP_208290473.1">
    <property type="nucleotide sequence ID" value="NZ_CP074404.1"/>
</dbReference>